<accession>A0A1H8MQ14</accession>
<evidence type="ECO:0000259" key="2">
    <source>
        <dbReference type="Pfam" id="PF12852"/>
    </source>
</evidence>
<dbReference type="EMBL" id="FOCE01000014">
    <property type="protein sequence ID" value="SEO19256.1"/>
    <property type="molecule type" value="Genomic_DNA"/>
</dbReference>
<name>A0A1H8MQ14_9RHOB</name>
<dbReference type="InterPro" id="IPR032783">
    <property type="entry name" value="AraC_lig"/>
</dbReference>
<dbReference type="Pfam" id="PF12852">
    <property type="entry name" value="Cupin_6"/>
    <property type="match status" value="1"/>
</dbReference>
<dbReference type="SUPFAM" id="SSF51182">
    <property type="entry name" value="RmlC-like cupins"/>
    <property type="match status" value="1"/>
</dbReference>
<gene>
    <name evidence="3" type="ORF">SAMN04488103_11420</name>
</gene>
<keyword evidence="4" id="KW-1185">Reference proteome</keyword>
<evidence type="ECO:0000256" key="1">
    <source>
        <dbReference type="ARBA" id="ARBA00023125"/>
    </source>
</evidence>
<dbReference type="RefSeq" id="WP_245749527.1">
    <property type="nucleotide sequence ID" value="NZ_FOCE01000014.1"/>
</dbReference>
<keyword evidence="1" id="KW-0238">DNA-binding</keyword>
<dbReference type="STRING" id="933059.SAMN04488103_11420"/>
<sequence length="82" mass="8712">MSDPLAQVIELLRPQAVFSKGITGAGRWAVEYTEFGRPAFAAMIEGSCRLTVAGQEPVVVEVGDFVLLPATPLTCPPVVPRS</sequence>
<reference evidence="3 4" key="1">
    <citation type="submission" date="2016-10" db="EMBL/GenBank/DDBJ databases">
        <authorList>
            <person name="de Groot N.N."/>
        </authorList>
    </citation>
    <scope>NUCLEOTIDE SEQUENCE [LARGE SCALE GENOMIC DNA]</scope>
    <source>
        <strain evidence="3 4">DSM 3857</strain>
    </source>
</reference>
<evidence type="ECO:0000313" key="4">
    <source>
        <dbReference type="Proteomes" id="UP000198761"/>
    </source>
</evidence>
<dbReference type="InterPro" id="IPR011051">
    <property type="entry name" value="RmlC_Cupin_sf"/>
</dbReference>
<protein>
    <submittedName>
        <fullName evidence="3">Cupin</fullName>
    </submittedName>
</protein>
<dbReference type="GO" id="GO:0003677">
    <property type="term" value="F:DNA binding"/>
    <property type="evidence" value="ECO:0007669"/>
    <property type="project" value="UniProtKB-KW"/>
</dbReference>
<proteinExistence type="predicted"/>
<dbReference type="AlphaFoldDB" id="A0A1H8MQ14"/>
<organism evidence="3 4">
    <name type="scientific">Gemmobacter aquatilis</name>
    <dbReference type="NCBI Taxonomy" id="933059"/>
    <lineage>
        <taxon>Bacteria</taxon>
        <taxon>Pseudomonadati</taxon>
        <taxon>Pseudomonadota</taxon>
        <taxon>Alphaproteobacteria</taxon>
        <taxon>Rhodobacterales</taxon>
        <taxon>Paracoccaceae</taxon>
        <taxon>Gemmobacter</taxon>
    </lineage>
</organism>
<feature type="domain" description="AraC-type transcription regulator ligand-binding" evidence="2">
    <location>
        <begin position="3"/>
        <end position="70"/>
    </location>
</feature>
<evidence type="ECO:0000313" key="3">
    <source>
        <dbReference type="EMBL" id="SEO19256.1"/>
    </source>
</evidence>
<dbReference type="Proteomes" id="UP000198761">
    <property type="component" value="Unassembled WGS sequence"/>
</dbReference>